<geneLocation type="plasmid" evidence="2 3">
    <name>pBpOF4-01</name>
</geneLocation>
<keyword evidence="2" id="KW-0614">Plasmid</keyword>
<dbReference type="KEGG" id="bpf:BpOF4_21174"/>
<dbReference type="Proteomes" id="UP000001544">
    <property type="component" value="Plasmid pBpOF4-01"/>
</dbReference>
<accession>D3G1K4</accession>
<evidence type="ECO:0000256" key="1">
    <source>
        <dbReference type="SAM" id="Coils"/>
    </source>
</evidence>
<sequence length="83" mass="9740">MSIKPDLHNLNQLDAAVLHEKYHLLNAMLVRGTKEEKQRAKRELEKLDTTINQTVNLHAVAVALHHLRLKPDELREYSDFRFN</sequence>
<proteinExistence type="predicted"/>
<organism evidence="2 3">
    <name type="scientific">Alkalihalophilus pseudofirmus (strain ATCC BAA-2126 / JCM 17055 / OF4)</name>
    <name type="common">Bacillus pseudofirmus</name>
    <dbReference type="NCBI Taxonomy" id="398511"/>
    <lineage>
        <taxon>Bacteria</taxon>
        <taxon>Bacillati</taxon>
        <taxon>Bacillota</taxon>
        <taxon>Bacilli</taxon>
        <taxon>Bacillales</taxon>
        <taxon>Bacillaceae</taxon>
        <taxon>Alkalihalophilus</taxon>
    </lineage>
</organism>
<feature type="coiled-coil region" evidence="1">
    <location>
        <begin position="30"/>
        <end position="57"/>
    </location>
</feature>
<gene>
    <name evidence="2" type="ordered locus">BpOF4_21174</name>
</gene>
<dbReference type="EMBL" id="CP001879">
    <property type="protein sequence ID" value="ADC52230.1"/>
    <property type="molecule type" value="Genomic_DNA"/>
</dbReference>
<dbReference type="AlphaFoldDB" id="D3G1K4"/>
<keyword evidence="3" id="KW-1185">Reference proteome</keyword>
<reference evidence="2 3" key="1">
    <citation type="journal article" date="2011" name="Environ. Microbiol.">
        <title>Genome of alkaliphilic Bacillus pseudofirmus OF4 reveals adaptations that support the ability to grow in an external pH range from 7.5 to 11.4.</title>
        <authorList>
            <person name="Janto B."/>
            <person name="Ahmed A."/>
            <person name="Ito M."/>
            <person name="Liu J."/>
            <person name="Hicks D.B."/>
            <person name="Pagni S."/>
            <person name="Fackelmayer O.J."/>
            <person name="Smith T.A."/>
            <person name="Earl J."/>
            <person name="Elbourne L.D."/>
            <person name="Hassan K."/>
            <person name="Paulsen I.T."/>
            <person name="Kolsto A.B."/>
            <person name="Tourasse N.J."/>
            <person name="Ehrlich G.D."/>
            <person name="Boissy R."/>
            <person name="Ivey D.M."/>
            <person name="Li G."/>
            <person name="Xue Y."/>
            <person name="Ma Y."/>
            <person name="Hu F.Z."/>
            <person name="Krulwich T.A."/>
        </authorList>
    </citation>
    <scope>NUCLEOTIDE SEQUENCE [LARGE SCALE GENOMIC DNA]</scope>
    <source>
        <strain evidence="3">ATCC BAA-2126 / JCM 17055 / OF4</strain>
    </source>
</reference>
<evidence type="ECO:0000313" key="2">
    <source>
        <dbReference type="EMBL" id="ADC52230.1"/>
    </source>
</evidence>
<protein>
    <submittedName>
        <fullName evidence="2">Uncharacterized protein</fullName>
    </submittedName>
</protein>
<dbReference type="RefSeq" id="WP_012961139.1">
    <property type="nucleotide sequence ID" value="NC_013792.1"/>
</dbReference>
<dbReference type="HOGENOM" id="CLU_2535657_0_0_9"/>
<name>D3G1K4_ALKPO</name>
<evidence type="ECO:0000313" key="3">
    <source>
        <dbReference type="Proteomes" id="UP000001544"/>
    </source>
</evidence>
<keyword evidence="1" id="KW-0175">Coiled coil</keyword>